<reference evidence="6" key="1">
    <citation type="submission" date="2018-10" db="EMBL/GenBank/DDBJ databases">
        <authorList>
            <person name="Olsen N.S."/>
            <person name="Kot W."/>
            <person name="Hansen L.H."/>
        </authorList>
    </citation>
    <scope>NUCLEOTIDE SEQUENCE [LARGE SCALE GENOMIC DNA]</scope>
</reference>
<keyword evidence="3" id="KW-0378">Hydrolase</keyword>
<sequence length="139" mass="15470">MKVTDKGLYLEWYAGPTGKKSPEEKADQKSTAGWLRKWHPEKLFFHPVNESGSGGSKQRGAELNEMGRLTGISDWVILESFGGHPYALIELKRENKADASPVSAEQKAVFEKARARGAFCAVCYGREAFKACASYYFTL</sequence>
<dbReference type="GO" id="GO:0016788">
    <property type="term" value="F:hydrolase activity, acting on ester bonds"/>
    <property type="evidence" value="ECO:0007669"/>
    <property type="project" value="InterPro"/>
</dbReference>
<comment type="cofactor">
    <cofactor evidence="1">
        <name>Mg(2+)</name>
        <dbReference type="ChEBI" id="CHEBI:18420"/>
    </cofactor>
</comment>
<dbReference type="Pfam" id="PF08774">
    <property type="entry name" value="VRR_NUC"/>
    <property type="match status" value="1"/>
</dbReference>
<dbReference type="Gene3D" id="3.40.1350.10">
    <property type="match status" value="1"/>
</dbReference>
<dbReference type="InterPro" id="IPR014883">
    <property type="entry name" value="VRR_NUC"/>
</dbReference>
<proteinExistence type="predicted"/>
<name>A0A3G8F2U4_9CAUD</name>
<evidence type="ECO:0000313" key="5">
    <source>
        <dbReference type="EMBL" id="AZF88646.1"/>
    </source>
</evidence>
<protein>
    <submittedName>
        <fullName evidence="5">VRR-NUC nuclease</fullName>
    </submittedName>
</protein>
<evidence type="ECO:0000256" key="3">
    <source>
        <dbReference type="ARBA" id="ARBA00022801"/>
    </source>
</evidence>
<keyword evidence="2" id="KW-0540">Nuclease</keyword>
<accession>A0A3G8F2U4</accession>
<keyword evidence="6" id="KW-1185">Reference proteome</keyword>
<dbReference type="RefSeq" id="YP_009816879.1">
    <property type="nucleotide sequence ID" value="NC_048112.1"/>
</dbReference>
<dbReference type="KEGG" id="vg:55008191"/>
<dbReference type="GO" id="GO:0004518">
    <property type="term" value="F:nuclease activity"/>
    <property type="evidence" value="ECO:0007669"/>
    <property type="project" value="UniProtKB-KW"/>
</dbReference>
<feature type="domain" description="VRR-NUC" evidence="4">
    <location>
        <begin position="67"/>
        <end position="126"/>
    </location>
</feature>
<evidence type="ECO:0000256" key="1">
    <source>
        <dbReference type="ARBA" id="ARBA00001946"/>
    </source>
</evidence>
<dbReference type="Proteomes" id="UP000279721">
    <property type="component" value="Segment"/>
</dbReference>
<organism evidence="5 6">
    <name type="scientific">Escherichia phage Skarpretter</name>
    <dbReference type="NCBI Taxonomy" id="2488654"/>
    <lineage>
        <taxon>Viruses</taxon>
        <taxon>Duplodnaviria</taxon>
        <taxon>Heunggongvirae</taxon>
        <taxon>Uroviricota</taxon>
        <taxon>Caudoviricetes</taxon>
        <taxon>Skarprettervirus</taxon>
        <taxon>Skarprettervirus skarpretter</taxon>
    </lineage>
</organism>
<dbReference type="GeneID" id="55008191"/>
<dbReference type="GO" id="GO:0003676">
    <property type="term" value="F:nucleic acid binding"/>
    <property type="evidence" value="ECO:0007669"/>
    <property type="project" value="InterPro"/>
</dbReference>
<evidence type="ECO:0000256" key="2">
    <source>
        <dbReference type="ARBA" id="ARBA00022722"/>
    </source>
</evidence>
<dbReference type="InterPro" id="IPR011856">
    <property type="entry name" value="tRNA_endonuc-like_dom_sf"/>
</dbReference>
<dbReference type="EMBL" id="MK105855">
    <property type="protein sequence ID" value="AZF88646.1"/>
    <property type="molecule type" value="Genomic_DNA"/>
</dbReference>
<evidence type="ECO:0000313" key="6">
    <source>
        <dbReference type="Proteomes" id="UP000279721"/>
    </source>
</evidence>
<evidence type="ECO:0000259" key="4">
    <source>
        <dbReference type="Pfam" id="PF08774"/>
    </source>
</evidence>